<dbReference type="InterPro" id="IPR049808">
    <property type="entry name" value="CONSTANS-like_Bbox1"/>
</dbReference>
<evidence type="ECO:0000256" key="3">
    <source>
        <dbReference type="PROSITE-ProRule" id="PRU00024"/>
    </source>
</evidence>
<dbReference type="OMA" id="SDEWAFI"/>
<evidence type="ECO:0000259" key="5">
    <source>
        <dbReference type="PROSITE" id="PS50119"/>
    </source>
</evidence>
<dbReference type="eggNOG" id="KOG2177">
    <property type="taxonomic scope" value="Eukaryota"/>
</dbReference>
<dbReference type="InterPro" id="IPR000315">
    <property type="entry name" value="Znf_B-box"/>
</dbReference>
<dbReference type="Proteomes" id="UP000008983">
    <property type="component" value="Unassembled WGS sequence"/>
</dbReference>
<name>G0QJ82_ICHMU</name>
<evidence type="ECO:0000313" key="7">
    <source>
        <dbReference type="Proteomes" id="UP000008983"/>
    </source>
</evidence>
<dbReference type="PROSITE" id="PS50119">
    <property type="entry name" value="ZF_BBOX"/>
    <property type="match status" value="1"/>
</dbReference>
<protein>
    <submittedName>
        <fullName evidence="6">Zinc finger protein, putative</fullName>
    </submittedName>
</protein>
<dbReference type="RefSeq" id="XP_004040037.1">
    <property type="nucleotide sequence ID" value="XM_004039989.1"/>
</dbReference>
<evidence type="ECO:0000256" key="1">
    <source>
        <dbReference type="ARBA" id="ARBA00022723"/>
    </source>
</evidence>
<keyword evidence="1" id="KW-0479">Metal-binding</keyword>
<dbReference type="GO" id="GO:0008270">
    <property type="term" value="F:zinc ion binding"/>
    <property type="evidence" value="ECO:0007669"/>
    <property type="project" value="UniProtKB-KW"/>
</dbReference>
<dbReference type="OrthoDB" id="153872at2759"/>
<dbReference type="InParanoid" id="G0QJ82"/>
<dbReference type="STRING" id="857967.G0QJ82"/>
<keyword evidence="7" id="KW-1185">Reference proteome</keyword>
<feature type="compositionally biased region" description="Polar residues" evidence="4">
    <location>
        <begin position="362"/>
        <end position="376"/>
    </location>
</feature>
<reference evidence="6 7" key="1">
    <citation type="submission" date="2011-07" db="EMBL/GenBank/DDBJ databases">
        <authorList>
            <person name="Coyne R."/>
            <person name="Brami D."/>
            <person name="Johnson J."/>
            <person name="Hostetler J."/>
            <person name="Hannick L."/>
            <person name="Clark T."/>
            <person name="Cassidy-Hanley D."/>
            <person name="Inman J."/>
        </authorList>
    </citation>
    <scope>NUCLEOTIDE SEQUENCE [LARGE SCALE GENOMIC DNA]</scope>
    <source>
        <strain evidence="6 7">G5</strain>
    </source>
</reference>
<dbReference type="GeneID" id="14910925"/>
<feature type="domain" description="B box-type" evidence="5">
    <location>
        <begin position="204"/>
        <end position="247"/>
    </location>
</feature>
<gene>
    <name evidence="6" type="ORF">IMG5_003050</name>
</gene>
<dbReference type="Gene3D" id="3.90.228.10">
    <property type="match status" value="1"/>
</dbReference>
<feature type="region of interest" description="Disordered" evidence="4">
    <location>
        <begin position="340"/>
        <end position="382"/>
    </location>
</feature>
<keyword evidence="3" id="KW-0863">Zinc-finger</keyword>
<dbReference type="SUPFAM" id="SSF56399">
    <property type="entry name" value="ADP-ribosylation"/>
    <property type="match status" value="1"/>
</dbReference>
<dbReference type="EMBL" id="GL983051">
    <property type="protein sequence ID" value="EGR34733.1"/>
    <property type="molecule type" value="Genomic_DNA"/>
</dbReference>
<dbReference type="AlphaFoldDB" id="G0QJ82"/>
<keyword evidence="2" id="KW-0862">Zinc</keyword>
<evidence type="ECO:0000256" key="2">
    <source>
        <dbReference type="ARBA" id="ARBA00022833"/>
    </source>
</evidence>
<accession>G0QJ82</accession>
<organism evidence="6 7">
    <name type="scientific">Ichthyophthirius multifiliis</name>
    <name type="common">White spot disease agent</name>
    <name type="synonym">Ich</name>
    <dbReference type="NCBI Taxonomy" id="5932"/>
    <lineage>
        <taxon>Eukaryota</taxon>
        <taxon>Sar</taxon>
        <taxon>Alveolata</taxon>
        <taxon>Ciliophora</taxon>
        <taxon>Intramacronucleata</taxon>
        <taxon>Oligohymenophorea</taxon>
        <taxon>Hymenostomatida</taxon>
        <taxon>Ophryoglenina</taxon>
        <taxon>Ichthyophthirius</taxon>
    </lineage>
</organism>
<dbReference type="SMART" id="SM00336">
    <property type="entry name" value="BBOX"/>
    <property type="match status" value="1"/>
</dbReference>
<proteinExistence type="predicted"/>
<evidence type="ECO:0000313" key="6">
    <source>
        <dbReference type="EMBL" id="EGR34733.1"/>
    </source>
</evidence>
<sequence length="382" mass="44651">MSYNTNTQQNFLNKYSRLSQNSNEWNQIEYDLQLGLGSTTALVKHIWSISNPKLTFEFDKNNKNLLILDSYIETCKLKENTSLQKICQKGFEFSNKDTGLIFPTGHIQLSDNNKNKSYEVLMLKIASGKSYCVPFKNGDYQKSLNYTLPADFDSIYLYDEDEDRNSGIFRHKYILFKNEQILPMYIIQFEFNEEKEKQLNPPQCDVCEDNEDKLFCKQDEANLCYNCDEECHLKGGKLANKHIRIKIQQKPKSFGLCMNHQDTNIELYCTDILSPSDYLNSWSRHSAMRNRILSQSKKDFLSDVQPDLRLIHANIQISSDQKLEDYDNDQQQNQFYQDQSQNNIEKQGLLPEDTSPKRFRNQMGSVTNILEGQTSRQTEENI</sequence>
<evidence type="ECO:0000256" key="4">
    <source>
        <dbReference type="SAM" id="MobiDB-lite"/>
    </source>
</evidence>
<dbReference type="Gene3D" id="3.30.160.60">
    <property type="entry name" value="Classic Zinc Finger"/>
    <property type="match status" value="1"/>
</dbReference>
<dbReference type="CDD" id="cd19821">
    <property type="entry name" value="Bbox1_BBX-like"/>
    <property type="match status" value="1"/>
</dbReference>